<dbReference type="PANTHER" id="PTHR43245">
    <property type="entry name" value="BIFUNCTIONAL POLYMYXIN RESISTANCE PROTEIN ARNA"/>
    <property type="match status" value="1"/>
</dbReference>
<dbReference type="InterPro" id="IPR036291">
    <property type="entry name" value="NAD(P)-bd_dom_sf"/>
</dbReference>
<dbReference type="InterPro" id="IPR050177">
    <property type="entry name" value="Lipid_A_modif_metabolic_enz"/>
</dbReference>
<comment type="caution">
    <text evidence="3">The sequence shown here is derived from an EMBL/GenBank/DDBJ whole genome shotgun (WGS) entry which is preliminary data.</text>
</comment>
<evidence type="ECO:0000313" key="4">
    <source>
        <dbReference type="Proteomes" id="UP001501480"/>
    </source>
</evidence>
<dbReference type="InterPro" id="IPR014710">
    <property type="entry name" value="RmlC-like_jellyroll"/>
</dbReference>
<dbReference type="SUPFAM" id="SSF51735">
    <property type="entry name" value="NAD(P)-binding Rossmann-fold domains"/>
    <property type="match status" value="1"/>
</dbReference>
<feature type="domain" description="Capsular polysaccharide assembling protein CapF C-terminal" evidence="2">
    <location>
        <begin position="247"/>
        <end position="357"/>
    </location>
</feature>
<protein>
    <submittedName>
        <fullName evidence="3">NAD-dependent epimerase/dehydratase family protein</fullName>
    </submittedName>
</protein>
<dbReference type="InterPro" id="IPR029303">
    <property type="entry name" value="CapF_C"/>
</dbReference>
<dbReference type="Pfam" id="PF14667">
    <property type="entry name" value="Polysacc_synt_C"/>
    <property type="match status" value="1"/>
</dbReference>
<dbReference type="RefSeq" id="WP_344329733.1">
    <property type="nucleotide sequence ID" value="NZ_BAAAPY010000012.1"/>
</dbReference>
<dbReference type="InterPro" id="IPR011051">
    <property type="entry name" value="RmlC_Cupin_sf"/>
</dbReference>
<reference evidence="4" key="1">
    <citation type="journal article" date="2019" name="Int. J. Syst. Evol. Microbiol.">
        <title>The Global Catalogue of Microorganisms (GCM) 10K type strain sequencing project: providing services to taxonomists for standard genome sequencing and annotation.</title>
        <authorList>
            <consortium name="The Broad Institute Genomics Platform"/>
            <consortium name="The Broad Institute Genome Sequencing Center for Infectious Disease"/>
            <person name="Wu L."/>
            <person name="Ma J."/>
        </authorList>
    </citation>
    <scope>NUCLEOTIDE SEQUENCE [LARGE SCALE GENOMIC DNA]</scope>
    <source>
        <strain evidence="4">JCM 15749</strain>
    </source>
</reference>
<accession>A0ABP5HQH2</accession>
<keyword evidence="4" id="KW-1185">Reference proteome</keyword>
<dbReference type="Gene3D" id="2.60.120.10">
    <property type="entry name" value="Jelly Rolls"/>
    <property type="match status" value="1"/>
</dbReference>
<evidence type="ECO:0000259" key="1">
    <source>
        <dbReference type="Pfam" id="PF01370"/>
    </source>
</evidence>
<dbReference type="EMBL" id="BAAAPY010000012">
    <property type="protein sequence ID" value="GAA2084319.1"/>
    <property type="molecule type" value="Genomic_DNA"/>
</dbReference>
<name>A0ABP5HQH2_9ACTN</name>
<feature type="domain" description="NAD-dependent epimerase/dehydratase" evidence="1">
    <location>
        <begin position="3"/>
        <end position="176"/>
    </location>
</feature>
<dbReference type="InterPro" id="IPR001509">
    <property type="entry name" value="Epimerase_deHydtase"/>
</dbReference>
<organism evidence="3 4">
    <name type="scientific">Aeromicrobium halocynthiae</name>
    <dbReference type="NCBI Taxonomy" id="560557"/>
    <lineage>
        <taxon>Bacteria</taxon>
        <taxon>Bacillati</taxon>
        <taxon>Actinomycetota</taxon>
        <taxon>Actinomycetes</taxon>
        <taxon>Propionibacteriales</taxon>
        <taxon>Nocardioidaceae</taxon>
        <taxon>Aeromicrobium</taxon>
    </lineage>
</organism>
<dbReference type="SUPFAM" id="SSF51182">
    <property type="entry name" value="RmlC-like cupins"/>
    <property type="match status" value="1"/>
</dbReference>
<evidence type="ECO:0000313" key="3">
    <source>
        <dbReference type="EMBL" id="GAA2084319.1"/>
    </source>
</evidence>
<gene>
    <name evidence="3" type="ORF">GCM10009821_27100</name>
</gene>
<evidence type="ECO:0000259" key="2">
    <source>
        <dbReference type="Pfam" id="PF14667"/>
    </source>
</evidence>
<sequence length="365" mass="39905">MRILVTGAGGFLGWHLRCRLATYTDHDVVAVDRDTFSGLSALARDADAIIHVAGINRGTDEEVDAGNAQLAKTVAAAARDAAAPPRLIFANSIQAERDNPYGVGKRRAAEVLGAAAADAGVPFVDVLLPNLFGEHGRPGYNSFVATFVHEVVSGRQPEVSDNQVELLHVQAAAQALMDGLVGETRTERPRGQHRGVVEVLSMLEGFDALYRVGEIPALVDDFTTDLFNTYRTAAFEQRGPIRFEKRTDPRGSLVETVKVHGGGGQTFFSTTVPGITRGEHYHERKIERFVVIGGRARIQLRRLFTDEVLDFDVSGDEPVAIDMPTFWPHNITNTGDDELYTLFWTDTVFDPENPDTHPEPVEASS</sequence>
<dbReference type="PANTHER" id="PTHR43245:SF55">
    <property type="entry name" value="NAD(P)-BINDING DOMAIN-CONTAINING PROTEIN"/>
    <property type="match status" value="1"/>
</dbReference>
<dbReference type="Pfam" id="PF01370">
    <property type="entry name" value="Epimerase"/>
    <property type="match status" value="1"/>
</dbReference>
<proteinExistence type="predicted"/>
<dbReference type="CDD" id="cd07007">
    <property type="entry name" value="cupin_CapF-like_C"/>
    <property type="match status" value="1"/>
</dbReference>
<dbReference type="Proteomes" id="UP001501480">
    <property type="component" value="Unassembled WGS sequence"/>
</dbReference>
<dbReference type="Gene3D" id="3.40.50.720">
    <property type="entry name" value="NAD(P)-binding Rossmann-like Domain"/>
    <property type="match status" value="1"/>
</dbReference>